<dbReference type="NCBIfam" id="NF033709">
    <property type="entry name" value="PorV_fam"/>
    <property type="match status" value="1"/>
</dbReference>
<evidence type="ECO:0000313" key="4">
    <source>
        <dbReference type="Proteomes" id="UP000051861"/>
    </source>
</evidence>
<reference evidence="3 4" key="1">
    <citation type="journal article" date="2015" name="Microbiome">
        <title>Genomic resolution of linkages in carbon, nitrogen, and sulfur cycling among widespread estuary sediment bacteria.</title>
        <authorList>
            <person name="Baker B.J."/>
            <person name="Lazar C.S."/>
            <person name="Teske A.P."/>
            <person name="Dick G.J."/>
        </authorList>
    </citation>
    <scope>NUCLEOTIDE SEQUENCE [LARGE SCALE GENOMIC DNA]</scope>
    <source>
        <strain evidence="3">DG_54_3</strain>
    </source>
</reference>
<name>A0A0S7XRV7_UNCSA</name>
<comment type="caution">
    <text evidence="3">The sequence shown here is derived from an EMBL/GenBank/DDBJ whole genome shotgun (WGS) entry which is preliminary data.</text>
</comment>
<feature type="domain" description="Type IX secretion system protein PorV" evidence="2">
    <location>
        <begin position="29"/>
        <end position="255"/>
    </location>
</feature>
<proteinExistence type="predicted"/>
<protein>
    <recommendedName>
        <fullName evidence="2">Type IX secretion system protein PorV domain-containing protein</fullName>
    </recommendedName>
</protein>
<evidence type="ECO:0000256" key="1">
    <source>
        <dbReference type="SAM" id="SignalP"/>
    </source>
</evidence>
<organism evidence="3 4">
    <name type="scientific">candidate division WOR-1 bacterium DG_54_3</name>
    <dbReference type="NCBI Taxonomy" id="1703775"/>
    <lineage>
        <taxon>Bacteria</taxon>
        <taxon>Bacillati</taxon>
        <taxon>Saganbacteria</taxon>
    </lineage>
</organism>
<dbReference type="InterPro" id="IPR045741">
    <property type="entry name" value="PorV"/>
</dbReference>
<feature type="signal peptide" evidence="1">
    <location>
        <begin position="1"/>
        <end position="22"/>
    </location>
</feature>
<evidence type="ECO:0000313" key="3">
    <source>
        <dbReference type="EMBL" id="KPJ65168.1"/>
    </source>
</evidence>
<gene>
    <name evidence="3" type="ORF">AMJ44_10810</name>
</gene>
<dbReference type="EMBL" id="LIZX01000131">
    <property type="protein sequence ID" value="KPJ65168.1"/>
    <property type="molecule type" value="Genomic_DNA"/>
</dbReference>
<dbReference type="Pfam" id="PF19572">
    <property type="entry name" value="PorV"/>
    <property type="match status" value="1"/>
</dbReference>
<dbReference type="AlphaFoldDB" id="A0A0S7XRV7"/>
<dbReference type="Gene3D" id="2.40.160.60">
    <property type="entry name" value="Outer membrane protein transport protein (OMPP1/FadL/TodX)"/>
    <property type="match status" value="1"/>
</dbReference>
<feature type="chain" id="PRO_5006640203" description="Type IX secretion system protein PorV domain-containing protein" evidence="1">
    <location>
        <begin position="23"/>
        <end position="335"/>
    </location>
</feature>
<dbReference type="Proteomes" id="UP000051861">
    <property type="component" value="Unassembled WGS sequence"/>
</dbReference>
<accession>A0A0S7XRV7</accession>
<dbReference type="SUPFAM" id="SSF56935">
    <property type="entry name" value="Porins"/>
    <property type="match status" value="1"/>
</dbReference>
<keyword evidence="1" id="KW-0732">Signal</keyword>
<evidence type="ECO:0000259" key="2">
    <source>
        <dbReference type="Pfam" id="PF19572"/>
    </source>
</evidence>
<sequence length="335" mass="36921">MKRFLILSVAIAILCLVGSVWATEFDNLGTSGAQFLKLDVDARVVGLGGANAAITRGAMALYYNPAGIANLDENSVAFSYTDWIADIKYNYLAYARPLPGFGNIGVHVAVLTMDDMERTTLEQPDGTGEMFGANSWVVGVSNAHQLTNRFSFGVTAKYIREKISELSSGSVAFDFGTIYYTGFRTLRIAMSTRNFGTDTKYNGTELETTFDQDDDPTTAPVEIRLNTESHPLPLSFRLGVAYDFEFNEDSKLLATLDGYNTRDRGQQGSVGLEYSWLDRLALRVGYKIRTDEEGIAAGGGYDFEIPEFGTVGIHYAWADLGRLENAHRFSLVLNF</sequence>